<evidence type="ECO:0000259" key="1">
    <source>
        <dbReference type="PROSITE" id="PS51462"/>
    </source>
</evidence>
<evidence type="ECO:0000313" key="2">
    <source>
        <dbReference type="EMBL" id="CAA9472878.1"/>
    </source>
</evidence>
<dbReference type="Pfam" id="PF00293">
    <property type="entry name" value="NUDIX"/>
    <property type="match status" value="1"/>
</dbReference>
<gene>
    <name evidence="2" type="ORF">AVDCRST_MAG67-331</name>
</gene>
<protein>
    <recommendedName>
        <fullName evidence="1">Nudix hydrolase domain-containing protein</fullName>
    </recommendedName>
</protein>
<name>A0A6J4RP48_9ACTN</name>
<dbReference type="InterPro" id="IPR000086">
    <property type="entry name" value="NUDIX_hydrolase_dom"/>
</dbReference>
<dbReference type="InterPro" id="IPR015797">
    <property type="entry name" value="NUDIX_hydrolase-like_dom_sf"/>
</dbReference>
<dbReference type="AlphaFoldDB" id="A0A6J4RP48"/>
<feature type="domain" description="Nudix hydrolase" evidence="1">
    <location>
        <begin position="23"/>
        <end position="147"/>
    </location>
</feature>
<proteinExistence type="predicted"/>
<sequence>MARHFTSRSRRARDRLTEPVSAPKLIAAAVCFRRRDGQLQFRLVRTRDGERWTFPNGPPRVDELLAQAAAREAAERAAVTGVVAEQPLTEYRHARRADDLAAAFLLAVQSSAPSAGGGHDPTWFDLATTREKLAENRDAAAALELQRVIEIAERELEDG</sequence>
<reference evidence="2" key="1">
    <citation type="submission" date="2020-02" db="EMBL/GenBank/DDBJ databases">
        <authorList>
            <person name="Meier V. D."/>
        </authorList>
    </citation>
    <scope>NUCLEOTIDE SEQUENCE</scope>
    <source>
        <strain evidence="2">AVDCRST_MAG67</strain>
    </source>
</reference>
<accession>A0A6J4RP48</accession>
<organism evidence="2">
    <name type="scientific">uncultured Solirubrobacteraceae bacterium</name>
    <dbReference type="NCBI Taxonomy" id="1162706"/>
    <lineage>
        <taxon>Bacteria</taxon>
        <taxon>Bacillati</taxon>
        <taxon>Actinomycetota</taxon>
        <taxon>Thermoleophilia</taxon>
        <taxon>Solirubrobacterales</taxon>
        <taxon>Solirubrobacteraceae</taxon>
        <taxon>environmental samples</taxon>
    </lineage>
</organism>
<dbReference type="EMBL" id="CADCVQ010000009">
    <property type="protein sequence ID" value="CAA9472878.1"/>
    <property type="molecule type" value="Genomic_DNA"/>
</dbReference>
<dbReference type="PROSITE" id="PS51462">
    <property type="entry name" value="NUDIX"/>
    <property type="match status" value="1"/>
</dbReference>
<dbReference type="SUPFAM" id="SSF55811">
    <property type="entry name" value="Nudix"/>
    <property type="match status" value="1"/>
</dbReference>
<dbReference type="Gene3D" id="3.90.79.10">
    <property type="entry name" value="Nucleoside Triphosphate Pyrophosphohydrolase"/>
    <property type="match status" value="1"/>
</dbReference>